<gene>
    <name evidence="4" type="ORF">IQ230_04930</name>
</gene>
<organism evidence="4 5">
    <name type="scientific">Gloeocapsopsis crepidinum LEGE 06123</name>
    <dbReference type="NCBI Taxonomy" id="588587"/>
    <lineage>
        <taxon>Bacteria</taxon>
        <taxon>Bacillati</taxon>
        <taxon>Cyanobacteriota</taxon>
        <taxon>Cyanophyceae</taxon>
        <taxon>Oscillatoriophycideae</taxon>
        <taxon>Chroococcales</taxon>
        <taxon>Chroococcaceae</taxon>
        <taxon>Gloeocapsopsis</taxon>
    </lineage>
</organism>
<feature type="domain" description="STAS" evidence="3">
    <location>
        <begin position="1"/>
        <end position="113"/>
    </location>
</feature>
<evidence type="ECO:0000313" key="4">
    <source>
        <dbReference type="EMBL" id="MBE9189719.1"/>
    </source>
</evidence>
<keyword evidence="5" id="KW-1185">Reference proteome</keyword>
<dbReference type="Proteomes" id="UP000651156">
    <property type="component" value="Unassembled WGS sequence"/>
</dbReference>
<name>A0ABR9UN77_9CHRO</name>
<evidence type="ECO:0000259" key="3">
    <source>
        <dbReference type="PROSITE" id="PS50801"/>
    </source>
</evidence>
<dbReference type="InterPro" id="IPR003658">
    <property type="entry name" value="Anti-sigma_ant"/>
</dbReference>
<evidence type="ECO:0000313" key="5">
    <source>
        <dbReference type="Proteomes" id="UP000651156"/>
    </source>
</evidence>
<comment type="similarity">
    <text evidence="1 2">Belongs to the anti-sigma-factor antagonist family.</text>
</comment>
<dbReference type="PANTHER" id="PTHR33495:SF2">
    <property type="entry name" value="ANTI-SIGMA FACTOR ANTAGONIST TM_1081-RELATED"/>
    <property type="match status" value="1"/>
</dbReference>
<dbReference type="CDD" id="cd07043">
    <property type="entry name" value="STAS_anti-anti-sigma_factors"/>
    <property type="match status" value="1"/>
</dbReference>
<protein>
    <recommendedName>
        <fullName evidence="2">Anti-sigma factor antagonist</fullName>
    </recommendedName>
</protein>
<proteinExistence type="inferred from homology"/>
<dbReference type="PANTHER" id="PTHR33495">
    <property type="entry name" value="ANTI-SIGMA FACTOR ANTAGONIST TM_1081-RELATED-RELATED"/>
    <property type="match status" value="1"/>
</dbReference>
<evidence type="ECO:0000256" key="1">
    <source>
        <dbReference type="ARBA" id="ARBA00009013"/>
    </source>
</evidence>
<reference evidence="4 5" key="1">
    <citation type="submission" date="2020-10" db="EMBL/GenBank/DDBJ databases">
        <authorList>
            <person name="Castelo-Branco R."/>
            <person name="Eusebio N."/>
            <person name="Adriana R."/>
            <person name="Vieira A."/>
            <person name="Brugerolle De Fraissinette N."/>
            <person name="Rezende De Castro R."/>
            <person name="Schneider M.P."/>
            <person name="Vasconcelos V."/>
            <person name="Leao P.N."/>
        </authorList>
    </citation>
    <scope>NUCLEOTIDE SEQUENCE [LARGE SCALE GENOMIC DNA]</scope>
    <source>
        <strain evidence="4 5">LEGE 06123</strain>
    </source>
</reference>
<evidence type="ECO:0000256" key="2">
    <source>
        <dbReference type="RuleBase" id="RU003749"/>
    </source>
</evidence>
<dbReference type="SUPFAM" id="SSF52091">
    <property type="entry name" value="SpoIIaa-like"/>
    <property type="match status" value="1"/>
</dbReference>
<dbReference type="PROSITE" id="PS50801">
    <property type="entry name" value="STAS"/>
    <property type="match status" value="1"/>
</dbReference>
<comment type="caution">
    <text evidence="4">The sequence shown here is derived from an EMBL/GenBank/DDBJ whole genome shotgun (WGS) entry which is preliminary data.</text>
</comment>
<sequence>MQTMIAYPKVTVLRAYGSFNASSAAEFQQQLKTTVAADECTVILLNMEHVESIDSAGLMVLVQSLRLVEGWGKRFSLCSFSPALRIIFELTQLDSVFEIFENAEAFEAALAHSEVVTPSYYSEQSMCA</sequence>
<dbReference type="Pfam" id="PF01740">
    <property type="entry name" value="STAS"/>
    <property type="match status" value="1"/>
</dbReference>
<dbReference type="NCBIfam" id="TIGR00377">
    <property type="entry name" value="ant_ant_sig"/>
    <property type="match status" value="1"/>
</dbReference>
<dbReference type="Gene3D" id="3.30.750.24">
    <property type="entry name" value="STAS domain"/>
    <property type="match status" value="1"/>
</dbReference>
<dbReference type="InterPro" id="IPR036513">
    <property type="entry name" value="STAS_dom_sf"/>
</dbReference>
<dbReference type="InterPro" id="IPR002645">
    <property type="entry name" value="STAS_dom"/>
</dbReference>
<dbReference type="EMBL" id="JADEWN010000008">
    <property type="protein sequence ID" value="MBE9189719.1"/>
    <property type="molecule type" value="Genomic_DNA"/>
</dbReference>
<accession>A0ABR9UN77</accession>